<feature type="transmembrane region" description="Helical" evidence="1">
    <location>
        <begin position="129"/>
        <end position="149"/>
    </location>
</feature>
<dbReference type="RefSeq" id="WP_140507964.1">
    <property type="nucleotide sequence ID" value="NZ_RCZH01000008.1"/>
</dbReference>
<dbReference type="OrthoDB" id="1352666at2"/>
<feature type="transmembrane region" description="Helical" evidence="1">
    <location>
        <begin position="21"/>
        <end position="43"/>
    </location>
</feature>
<keyword evidence="1" id="KW-1133">Transmembrane helix</keyword>
<evidence type="ECO:0000313" key="3">
    <source>
        <dbReference type="Proteomes" id="UP000319700"/>
    </source>
</evidence>
<keyword evidence="1" id="KW-0472">Membrane</keyword>
<accession>A0A502EPD9</accession>
<comment type="caution">
    <text evidence="2">The sequence shown here is derived from an EMBL/GenBank/DDBJ whole genome shotgun (WGS) entry which is preliminary data.</text>
</comment>
<keyword evidence="1" id="KW-0812">Transmembrane</keyword>
<protein>
    <submittedName>
        <fullName evidence="2">Uncharacterized protein</fullName>
    </submittedName>
</protein>
<reference evidence="2 3" key="1">
    <citation type="journal article" date="2019" name="Environ. Microbiol.">
        <title>Species interactions and distinct microbial communities in high Arctic permafrost affected cryosols are associated with the CH4 and CO2 gas fluxes.</title>
        <authorList>
            <person name="Altshuler I."/>
            <person name="Hamel J."/>
            <person name="Turney S."/>
            <person name="Magnuson E."/>
            <person name="Levesque R."/>
            <person name="Greer C."/>
            <person name="Whyte L.G."/>
        </authorList>
    </citation>
    <scope>NUCLEOTIDE SEQUENCE [LARGE SCALE GENOMIC DNA]</scope>
    <source>
        <strain evidence="2 3">42</strain>
    </source>
</reference>
<dbReference type="AlphaFoldDB" id="A0A502EPD9"/>
<organism evidence="2 3">
    <name type="scientific">Flavobacterium pectinovorum</name>
    <dbReference type="NCBI Taxonomy" id="29533"/>
    <lineage>
        <taxon>Bacteria</taxon>
        <taxon>Pseudomonadati</taxon>
        <taxon>Bacteroidota</taxon>
        <taxon>Flavobacteriia</taxon>
        <taxon>Flavobacteriales</taxon>
        <taxon>Flavobacteriaceae</taxon>
        <taxon>Flavobacterium</taxon>
    </lineage>
</organism>
<evidence type="ECO:0000256" key="1">
    <source>
        <dbReference type="SAM" id="Phobius"/>
    </source>
</evidence>
<dbReference type="EMBL" id="RCZH01000008">
    <property type="protein sequence ID" value="TPG39337.1"/>
    <property type="molecule type" value="Genomic_DNA"/>
</dbReference>
<dbReference type="Proteomes" id="UP000319700">
    <property type="component" value="Unassembled WGS sequence"/>
</dbReference>
<evidence type="ECO:0000313" key="2">
    <source>
        <dbReference type="EMBL" id="TPG39337.1"/>
    </source>
</evidence>
<name>A0A502EPD9_9FLAO</name>
<proteinExistence type="predicted"/>
<sequence>MPNSLHKDSSENDFIIKNKTTVIYALKAITFFILVGFLDFYILPNSKTTDVITHYAVRTVGGKNGTEPQKVSYHYYTKKGFTFSTVKKYIEENDIQLEYSLLFKSVTKVKSTNNDYTNNLSSSLSINGIQFYFCCVLLLSIAISLKILLSKKAFTENAFYNIICFNFFMVFICLYMTYLY</sequence>
<keyword evidence="3" id="KW-1185">Reference proteome</keyword>
<feature type="transmembrane region" description="Helical" evidence="1">
    <location>
        <begin position="158"/>
        <end position="178"/>
    </location>
</feature>
<gene>
    <name evidence="2" type="ORF">EAH81_13915</name>
</gene>